<feature type="non-terminal residue" evidence="10">
    <location>
        <position position="1"/>
    </location>
</feature>
<evidence type="ECO:0000256" key="6">
    <source>
        <dbReference type="ARBA" id="ARBA00022840"/>
    </source>
</evidence>
<feature type="domain" description="ABC transporter" evidence="9">
    <location>
        <begin position="36"/>
        <end position="266"/>
    </location>
</feature>
<evidence type="ECO:0000256" key="5">
    <source>
        <dbReference type="ARBA" id="ARBA00022741"/>
    </source>
</evidence>
<dbReference type="InterPro" id="IPR003593">
    <property type="entry name" value="AAA+_ATPase"/>
</dbReference>
<keyword evidence="7" id="KW-1278">Translocase</keyword>
<dbReference type="InterPro" id="IPR050763">
    <property type="entry name" value="ABC_transporter_ATP-binding"/>
</dbReference>
<keyword evidence="5" id="KW-0547">Nucleotide-binding</keyword>
<accession>X0TQ02</accession>
<keyword evidence="4" id="KW-1003">Cell membrane</keyword>
<evidence type="ECO:0000259" key="9">
    <source>
        <dbReference type="PROSITE" id="PS50893"/>
    </source>
</evidence>
<dbReference type="GO" id="GO:0005886">
    <property type="term" value="C:plasma membrane"/>
    <property type="evidence" value="ECO:0007669"/>
    <property type="project" value="UniProtKB-SubCell"/>
</dbReference>
<name>X0TQ02_9ZZZZ</name>
<sequence>QEITRLQKLIPSEASKIKIKREKPEDIFDPDGASAIVIKDLVKKFDDVTAVNGINLEIKKGELFGLLGPNGAGKTTTINMLVGLLNPTEGTATVGGYDVKRDINKIKDIIGVCPQEPSVFKFLKGRENVELFGNLFEMDKNVLKERADKFFKASGLEEASNRKAKSYSGGMVRQLNLIIALINDPQIVFLDEPTVGMDARARRKTWTFIGDLKQQDKTIILTTHYIEEAEALCDRVGIIDYGELIALGSPKELMKKHDAKNLEEVFMKITGRRIMEGV</sequence>
<dbReference type="InterPro" id="IPR027417">
    <property type="entry name" value="P-loop_NTPase"/>
</dbReference>
<dbReference type="AlphaFoldDB" id="X0TQ02"/>
<evidence type="ECO:0000256" key="2">
    <source>
        <dbReference type="ARBA" id="ARBA00005417"/>
    </source>
</evidence>
<protein>
    <recommendedName>
        <fullName evidence="9">ABC transporter domain-containing protein</fullName>
    </recommendedName>
</protein>
<reference evidence="10" key="1">
    <citation type="journal article" date="2014" name="Front. Microbiol.">
        <title>High frequency of phylogenetically diverse reductive dehalogenase-homologous genes in deep subseafloor sedimentary metagenomes.</title>
        <authorList>
            <person name="Kawai M."/>
            <person name="Futagami T."/>
            <person name="Toyoda A."/>
            <person name="Takaki Y."/>
            <person name="Nishi S."/>
            <person name="Hori S."/>
            <person name="Arai W."/>
            <person name="Tsubouchi T."/>
            <person name="Morono Y."/>
            <person name="Uchiyama I."/>
            <person name="Ito T."/>
            <person name="Fujiyama A."/>
            <person name="Inagaki F."/>
            <person name="Takami H."/>
        </authorList>
    </citation>
    <scope>NUCLEOTIDE SEQUENCE</scope>
    <source>
        <strain evidence="10">Expedition CK06-06</strain>
    </source>
</reference>
<dbReference type="PANTHER" id="PTHR42711:SF5">
    <property type="entry name" value="ABC TRANSPORTER ATP-BINDING PROTEIN NATA"/>
    <property type="match status" value="1"/>
</dbReference>
<keyword evidence="6" id="KW-0067">ATP-binding</keyword>
<comment type="subcellular location">
    <subcellularLocation>
        <location evidence="1">Cell membrane</location>
    </subcellularLocation>
</comment>
<dbReference type="Pfam" id="PF00005">
    <property type="entry name" value="ABC_tran"/>
    <property type="match status" value="1"/>
</dbReference>
<dbReference type="PANTHER" id="PTHR42711">
    <property type="entry name" value="ABC TRANSPORTER ATP-BINDING PROTEIN"/>
    <property type="match status" value="1"/>
</dbReference>
<dbReference type="InterPro" id="IPR003439">
    <property type="entry name" value="ABC_transporter-like_ATP-bd"/>
</dbReference>
<dbReference type="PROSITE" id="PS50893">
    <property type="entry name" value="ABC_TRANSPORTER_2"/>
    <property type="match status" value="1"/>
</dbReference>
<comment type="caution">
    <text evidence="10">The sequence shown here is derived from an EMBL/GenBank/DDBJ whole genome shotgun (WGS) entry which is preliminary data.</text>
</comment>
<proteinExistence type="inferred from homology"/>
<evidence type="ECO:0000256" key="7">
    <source>
        <dbReference type="ARBA" id="ARBA00022967"/>
    </source>
</evidence>
<dbReference type="FunFam" id="3.40.50.300:FF:000589">
    <property type="entry name" value="ABC transporter, ATP-binding subunit"/>
    <property type="match status" value="1"/>
</dbReference>
<evidence type="ECO:0000256" key="4">
    <source>
        <dbReference type="ARBA" id="ARBA00022475"/>
    </source>
</evidence>
<gene>
    <name evidence="10" type="ORF">S01H1_27488</name>
</gene>
<keyword evidence="8" id="KW-0472">Membrane</keyword>
<dbReference type="SMART" id="SM00382">
    <property type="entry name" value="AAA"/>
    <property type="match status" value="1"/>
</dbReference>
<organism evidence="10">
    <name type="scientific">marine sediment metagenome</name>
    <dbReference type="NCBI Taxonomy" id="412755"/>
    <lineage>
        <taxon>unclassified sequences</taxon>
        <taxon>metagenomes</taxon>
        <taxon>ecological metagenomes</taxon>
    </lineage>
</organism>
<comment type="similarity">
    <text evidence="2">Belongs to the ABC transporter superfamily.</text>
</comment>
<evidence type="ECO:0000256" key="8">
    <source>
        <dbReference type="ARBA" id="ARBA00023136"/>
    </source>
</evidence>
<dbReference type="GO" id="GO:0005524">
    <property type="term" value="F:ATP binding"/>
    <property type="evidence" value="ECO:0007669"/>
    <property type="project" value="UniProtKB-KW"/>
</dbReference>
<dbReference type="SUPFAM" id="SSF52540">
    <property type="entry name" value="P-loop containing nucleoside triphosphate hydrolases"/>
    <property type="match status" value="1"/>
</dbReference>
<evidence type="ECO:0000256" key="1">
    <source>
        <dbReference type="ARBA" id="ARBA00004236"/>
    </source>
</evidence>
<evidence type="ECO:0000256" key="3">
    <source>
        <dbReference type="ARBA" id="ARBA00022448"/>
    </source>
</evidence>
<evidence type="ECO:0000313" key="10">
    <source>
        <dbReference type="EMBL" id="GAF90227.1"/>
    </source>
</evidence>
<dbReference type="GO" id="GO:0016887">
    <property type="term" value="F:ATP hydrolysis activity"/>
    <property type="evidence" value="ECO:0007669"/>
    <property type="project" value="InterPro"/>
</dbReference>
<keyword evidence="3" id="KW-0813">Transport</keyword>
<dbReference type="EMBL" id="BARS01016739">
    <property type="protein sequence ID" value="GAF90227.1"/>
    <property type="molecule type" value="Genomic_DNA"/>
</dbReference>
<dbReference type="Gene3D" id="3.40.50.300">
    <property type="entry name" value="P-loop containing nucleotide triphosphate hydrolases"/>
    <property type="match status" value="1"/>
</dbReference>